<feature type="region of interest" description="Disordered" evidence="1">
    <location>
        <begin position="705"/>
        <end position="786"/>
    </location>
</feature>
<evidence type="ECO:0000313" key="3">
    <source>
        <dbReference type="EMBL" id="KAK1763736.1"/>
    </source>
</evidence>
<comment type="caution">
    <text evidence="3">The sequence shown here is derived from an EMBL/GenBank/DDBJ whole genome shotgun (WGS) entry which is preliminary data.</text>
</comment>
<evidence type="ECO:0000313" key="4">
    <source>
        <dbReference type="Proteomes" id="UP001244011"/>
    </source>
</evidence>
<dbReference type="RefSeq" id="XP_060279949.1">
    <property type="nucleotide sequence ID" value="XM_060431229.1"/>
</dbReference>
<dbReference type="Pfam" id="PF02752">
    <property type="entry name" value="Arrestin_C"/>
    <property type="match status" value="1"/>
</dbReference>
<dbReference type="GeneID" id="85314416"/>
<feature type="compositionally biased region" description="Basic and acidic residues" evidence="1">
    <location>
        <begin position="86"/>
        <end position="110"/>
    </location>
</feature>
<dbReference type="GO" id="GO:0070086">
    <property type="term" value="P:ubiquitin-dependent endocytosis"/>
    <property type="evidence" value="ECO:0007669"/>
    <property type="project" value="TreeGrafter"/>
</dbReference>
<sequence length="971" mass="106410">MSNTDTTTPARRRVEVISSTSGNISYTPRDPFDWKRRDAEPPSFPSPRIQPRQRRPHSIHTLSYPPGFIPSDLRREHELELATRLQDEARQAKRRKDEEKEQKARQKRAAEAQQWRKSLSLERSSFAIKALDSLLATLSPSPIGSLGSTAPTAPTAPTPDPEPTVDDEPIMRAPVMVDAIRPPLAGPHANSHHRNSIMSVRSAKSVATSSVAEIQKPVASGSGVACSIRLAEPNVFLTGFDHDGQNRPEDRNATALLRGTLQLSVSKNIKIKAITLKLVGKARTEWPEGIPPLKVDQFEEETLRAQSLVFFHAMHLGIWETEFGNQCTYNLKGSSGPMTNLRPPLSADSSVTSLSSIARSRQSISLSPKELKRLSLRSANSRSFGKDDNPAANPVQAKGYKVFYPGTYEYSFELPIDHHQLETTKLQYGSVKWELEAIVERAGAFRPNLRGAKEVSVVRVPDQLSLEMTEPISISRQWEDQMHYDIVISGKSFPIGGKIPIAFKLTPLAKVQIHKLKVFLTESVEYRTNNRRVTRKDPGRKMLLLEKAAGKPLDKQYSQSEFHILGGGELSPGERVEARAAAARRRTLEAARTNRAPEPLPEPADNLLGDLDLGLETYWCSTEIEMNVQIPTCEMMAKDKGLRLNPDCSWKNANVFHWIKVVLRISRVDPEDPTGRRRRHFEISIDSPITVLNCRATQANTSLPRYSGLDRLPASQQQQPQTTCGCPDALATLTPPTSTDSPSSSTASLESRDSPANSIAPSALPAPPQAAHFQSPAAQSRANMAAGVSPRNTWPLAQSAAAAGSSPYGGGPAVGYRPMELLRYPSYNPPAFDADEPPPPLPIDPAATPPPNYDAIVGTPSVDGLADYFARLADYNHDGGRMAGQEEEVVVEGADYLSAAATVSRAEEEEADEEDDSDSGDEHHPARIHRGGRVNVANPRTPGGRMVPSRSLELERPAMVLSMAGVVRNGE</sequence>
<feature type="compositionally biased region" description="Polar residues" evidence="1">
    <location>
        <begin position="17"/>
        <end position="26"/>
    </location>
</feature>
<evidence type="ECO:0000259" key="2">
    <source>
        <dbReference type="SMART" id="SM01017"/>
    </source>
</evidence>
<feature type="compositionally biased region" description="Acidic residues" evidence="1">
    <location>
        <begin position="907"/>
        <end position="919"/>
    </location>
</feature>
<dbReference type="AlphaFoldDB" id="A0AAJ0FCL8"/>
<feature type="compositionally biased region" description="Low complexity" evidence="1">
    <location>
        <begin position="716"/>
        <end position="763"/>
    </location>
</feature>
<dbReference type="Gene3D" id="2.60.40.640">
    <property type="match status" value="1"/>
</dbReference>
<protein>
    <recommendedName>
        <fullName evidence="2">Arrestin C-terminal-like domain-containing protein</fullName>
    </recommendedName>
</protein>
<dbReference type="SMART" id="SM01017">
    <property type="entry name" value="Arrestin_C"/>
    <property type="match status" value="1"/>
</dbReference>
<dbReference type="GO" id="GO:0031625">
    <property type="term" value="F:ubiquitin protein ligase binding"/>
    <property type="evidence" value="ECO:0007669"/>
    <property type="project" value="TreeGrafter"/>
</dbReference>
<dbReference type="PANTHER" id="PTHR11188">
    <property type="entry name" value="ARRESTIN DOMAIN CONTAINING PROTEIN"/>
    <property type="match status" value="1"/>
</dbReference>
<dbReference type="EMBL" id="MU839025">
    <property type="protein sequence ID" value="KAK1763736.1"/>
    <property type="molecule type" value="Genomic_DNA"/>
</dbReference>
<feature type="region of interest" description="Disordered" evidence="1">
    <location>
        <begin position="86"/>
        <end position="116"/>
    </location>
</feature>
<feature type="region of interest" description="Disordered" evidence="1">
    <location>
        <begin position="1"/>
        <end position="71"/>
    </location>
</feature>
<gene>
    <name evidence="3" type="ORF">QBC33DRAFT_580903</name>
</gene>
<evidence type="ECO:0000256" key="1">
    <source>
        <dbReference type="SAM" id="MobiDB-lite"/>
    </source>
</evidence>
<dbReference type="InterPro" id="IPR011022">
    <property type="entry name" value="Arrestin_C-like"/>
</dbReference>
<feature type="domain" description="Arrestin C-terminal-like" evidence="2">
    <location>
        <begin position="478"/>
        <end position="696"/>
    </location>
</feature>
<dbReference type="GO" id="GO:0030674">
    <property type="term" value="F:protein-macromolecule adaptor activity"/>
    <property type="evidence" value="ECO:0007669"/>
    <property type="project" value="TreeGrafter"/>
</dbReference>
<dbReference type="PANTHER" id="PTHR11188:SF174">
    <property type="entry name" value="ARRESTIN-RELATED TRAFFICKING ADAPTER 10-RELATED"/>
    <property type="match status" value="1"/>
</dbReference>
<dbReference type="GO" id="GO:0005829">
    <property type="term" value="C:cytosol"/>
    <property type="evidence" value="ECO:0007669"/>
    <property type="project" value="TreeGrafter"/>
</dbReference>
<organism evidence="3 4">
    <name type="scientific">Phialemonium atrogriseum</name>
    <dbReference type="NCBI Taxonomy" id="1093897"/>
    <lineage>
        <taxon>Eukaryota</taxon>
        <taxon>Fungi</taxon>
        <taxon>Dikarya</taxon>
        <taxon>Ascomycota</taxon>
        <taxon>Pezizomycotina</taxon>
        <taxon>Sordariomycetes</taxon>
        <taxon>Sordariomycetidae</taxon>
        <taxon>Cephalothecales</taxon>
        <taxon>Cephalothecaceae</taxon>
        <taxon>Phialemonium</taxon>
    </lineage>
</organism>
<keyword evidence="4" id="KW-1185">Reference proteome</keyword>
<accession>A0AAJ0FCL8</accession>
<feature type="compositionally biased region" description="Basic and acidic residues" evidence="1">
    <location>
        <begin position="30"/>
        <end position="40"/>
    </location>
</feature>
<proteinExistence type="predicted"/>
<reference evidence="3" key="1">
    <citation type="submission" date="2023-06" db="EMBL/GenBank/DDBJ databases">
        <title>Genome-scale phylogeny and comparative genomics of the fungal order Sordariales.</title>
        <authorList>
            <consortium name="Lawrence Berkeley National Laboratory"/>
            <person name="Hensen N."/>
            <person name="Bonometti L."/>
            <person name="Westerberg I."/>
            <person name="Brannstrom I.O."/>
            <person name="Guillou S."/>
            <person name="Cros-Aarteil S."/>
            <person name="Calhoun S."/>
            <person name="Haridas S."/>
            <person name="Kuo A."/>
            <person name="Mondo S."/>
            <person name="Pangilinan J."/>
            <person name="Riley R."/>
            <person name="Labutti K."/>
            <person name="Andreopoulos B."/>
            <person name="Lipzen A."/>
            <person name="Chen C."/>
            <person name="Yanf M."/>
            <person name="Daum C."/>
            <person name="Ng V."/>
            <person name="Clum A."/>
            <person name="Steindorff A."/>
            <person name="Ohm R."/>
            <person name="Martin F."/>
            <person name="Silar P."/>
            <person name="Natvig D."/>
            <person name="Lalanne C."/>
            <person name="Gautier V."/>
            <person name="Ament-Velasquez S.L."/>
            <person name="Kruys A."/>
            <person name="Hutchinson M.I."/>
            <person name="Powell A.J."/>
            <person name="Barry K."/>
            <person name="Miller A.N."/>
            <person name="Grigoriev I.V."/>
            <person name="Debuchy R."/>
            <person name="Gladieux P."/>
            <person name="Thoren M.H."/>
            <person name="Johannesson H."/>
        </authorList>
    </citation>
    <scope>NUCLEOTIDE SEQUENCE</scope>
    <source>
        <strain evidence="3">8032-3</strain>
    </source>
</reference>
<feature type="region of interest" description="Disordered" evidence="1">
    <location>
        <begin position="901"/>
        <end position="951"/>
    </location>
</feature>
<name>A0AAJ0FCL8_9PEZI</name>
<feature type="region of interest" description="Disordered" evidence="1">
    <location>
        <begin position="142"/>
        <end position="167"/>
    </location>
</feature>
<dbReference type="Proteomes" id="UP001244011">
    <property type="component" value="Unassembled WGS sequence"/>
</dbReference>
<dbReference type="InterPro" id="IPR050357">
    <property type="entry name" value="Arrestin_domain-protein"/>
</dbReference>
<dbReference type="InterPro" id="IPR014752">
    <property type="entry name" value="Arrestin-like_C"/>
</dbReference>